<proteinExistence type="predicted"/>
<dbReference type="Proteomes" id="UP000223749">
    <property type="component" value="Chromosome"/>
</dbReference>
<name>A0A2D1U4X6_9SPHI</name>
<dbReference type="PANTHER" id="PTHR44688:SF16">
    <property type="entry name" value="DNA-BINDING TRANSCRIPTIONAL ACTIVATOR DEVR_DOSR"/>
    <property type="match status" value="1"/>
</dbReference>
<sequence>MNQNALLQNKINDAIAKISVISDELPGVVIVHDLRDWSVAWMSKRGLQQLGVSLEHITSITAEEYYVRYFNGDDAQDYVPKILGLIAQNNDEDLCTFFQQVRFSDSSDWHWHMSSVKVYLRDDENKPLLVITIALPIDSMHHMTVKASRLLDENNFLRNNYHNFTKLSSREREILSLMALGKTSAETAEQLFISPSTVETHRKNIKQKLDTNSYYEICQYARAFDLI</sequence>
<dbReference type="CDD" id="cd06170">
    <property type="entry name" value="LuxR_C_like"/>
    <property type="match status" value="1"/>
</dbReference>
<organism evidence="5 6">
    <name type="scientific">Pedobacter ginsengisoli</name>
    <dbReference type="NCBI Taxonomy" id="363852"/>
    <lineage>
        <taxon>Bacteria</taxon>
        <taxon>Pseudomonadati</taxon>
        <taxon>Bacteroidota</taxon>
        <taxon>Sphingobacteriia</taxon>
        <taxon>Sphingobacteriales</taxon>
        <taxon>Sphingobacteriaceae</taxon>
        <taxon>Pedobacter</taxon>
    </lineage>
</organism>
<dbReference type="EMBL" id="CP024091">
    <property type="protein sequence ID" value="ATP56656.1"/>
    <property type="molecule type" value="Genomic_DNA"/>
</dbReference>
<dbReference type="KEGG" id="pgs:CPT03_09295"/>
<dbReference type="SUPFAM" id="SSF46894">
    <property type="entry name" value="C-terminal effector domain of the bipartite response regulators"/>
    <property type="match status" value="1"/>
</dbReference>
<dbReference type="AlphaFoldDB" id="A0A2D1U4X6"/>
<dbReference type="InterPro" id="IPR036388">
    <property type="entry name" value="WH-like_DNA-bd_sf"/>
</dbReference>
<feature type="domain" description="HTH luxR-type" evidence="4">
    <location>
        <begin position="160"/>
        <end position="225"/>
    </location>
</feature>
<evidence type="ECO:0000313" key="5">
    <source>
        <dbReference type="EMBL" id="ATP56656.1"/>
    </source>
</evidence>
<keyword evidence="6" id="KW-1185">Reference proteome</keyword>
<keyword evidence="3" id="KW-0804">Transcription</keyword>
<evidence type="ECO:0000256" key="1">
    <source>
        <dbReference type="ARBA" id="ARBA00023015"/>
    </source>
</evidence>
<evidence type="ECO:0000256" key="2">
    <source>
        <dbReference type="ARBA" id="ARBA00023125"/>
    </source>
</evidence>
<dbReference type="InterPro" id="IPR000792">
    <property type="entry name" value="Tscrpt_reg_LuxR_C"/>
</dbReference>
<dbReference type="SMART" id="SM00421">
    <property type="entry name" value="HTH_LUXR"/>
    <property type="match status" value="1"/>
</dbReference>
<dbReference type="GO" id="GO:0003677">
    <property type="term" value="F:DNA binding"/>
    <property type="evidence" value="ECO:0007669"/>
    <property type="project" value="UniProtKB-KW"/>
</dbReference>
<dbReference type="OrthoDB" id="965844at2"/>
<dbReference type="RefSeq" id="WP_099438596.1">
    <property type="nucleotide sequence ID" value="NZ_CP024091.1"/>
</dbReference>
<evidence type="ECO:0000256" key="3">
    <source>
        <dbReference type="ARBA" id="ARBA00023163"/>
    </source>
</evidence>
<protein>
    <submittedName>
        <fullName evidence="5">Helix-turn-helix transcriptional regulator</fullName>
    </submittedName>
</protein>
<dbReference type="PANTHER" id="PTHR44688">
    <property type="entry name" value="DNA-BINDING TRANSCRIPTIONAL ACTIVATOR DEVR_DOSR"/>
    <property type="match status" value="1"/>
</dbReference>
<dbReference type="Gene3D" id="1.10.10.10">
    <property type="entry name" value="Winged helix-like DNA-binding domain superfamily/Winged helix DNA-binding domain"/>
    <property type="match status" value="1"/>
</dbReference>
<reference evidence="5 6" key="1">
    <citation type="submission" date="2017-10" db="EMBL/GenBank/DDBJ databases">
        <title>Whole genome of Pedobacter ginsengisoli T01R-27 isolated from tomato rhizosphere.</title>
        <authorList>
            <person name="Weon H.-Y."/>
            <person name="Lee S.A."/>
            <person name="Sang M.K."/>
            <person name="Song J."/>
        </authorList>
    </citation>
    <scope>NUCLEOTIDE SEQUENCE [LARGE SCALE GENOMIC DNA]</scope>
    <source>
        <strain evidence="5 6">T01R-27</strain>
    </source>
</reference>
<accession>A0A2D1U4X6</accession>
<dbReference type="PRINTS" id="PR00038">
    <property type="entry name" value="HTHLUXR"/>
</dbReference>
<dbReference type="InterPro" id="IPR016032">
    <property type="entry name" value="Sig_transdc_resp-reg_C-effctor"/>
</dbReference>
<dbReference type="Pfam" id="PF00196">
    <property type="entry name" value="GerE"/>
    <property type="match status" value="1"/>
</dbReference>
<evidence type="ECO:0000259" key="4">
    <source>
        <dbReference type="PROSITE" id="PS50043"/>
    </source>
</evidence>
<gene>
    <name evidence="5" type="ORF">CPT03_09295</name>
</gene>
<dbReference type="PROSITE" id="PS50043">
    <property type="entry name" value="HTH_LUXR_2"/>
    <property type="match status" value="1"/>
</dbReference>
<evidence type="ECO:0000313" key="6">
    <source>
        <dbReference type="Proteomes" id="UP000223749"/>
    </source>
</evidence>
<keyword evidence="1" id="KW-0805">Transcription regulation</keyword>
<keyword evidence="2" id="KW-0238">DNA-binding</keyword>
<dbReference type="GO" id="GO:0006355">
    <property type="term" value="P:regulation of DNA-templated transcription"/>
    <property type="evidence" value="ECO:0007669"/>
    <property type="project" value="InterPro"/>
</dbReference>